<dbReference type="PANTHER" id="PTHR13768:SF8">
    <property type="entry name" value="ALPHA-SOLUBLE NSF ATTACHMENT PROTEIN"/>
    <property type="match status" value="1"/>
</dbReference>
<dbReference type="SUPFAM" id="SSF48452">
    <property type="entry name" value="TPR-like"/>
    <property type="match status" value="1"/>
</dbReference>
<evidence type="ECO:0000256" key="3">
    <source>
        <dbReference type="ARBA" id="ARBA00022927"/>
    </source>
</evidence>
<dbReference type="GO" id="GO:0005774">
    <property type="term" value="C:vacuolar membrane"/>
    <property type="evidence" value="ECO:0007669"/>
    <property type="project" value="TreeGrafter"/>
</dbReference>
<dbReference type="EMBL" id="HE575314">
    <property type="protein sequence ID" value="CCC89381.1"/>
    <property type="molecule type" value="Genomic_DNA"/>
</dbReference>
<dbReference type="Pfam" id="PF14938">
    <property type="entry name" value="SNAP"/>
    <property type="match status" value="1"/>
</dbReference>
<dbReference type="PRINTS" id="PR00448">
    <property type="entry name" value="NSFATTACHMNT"/>
</dbReference>
<accession>G0UJ31</accession>
<dbReference type="AlphaFoldDB" id="G0UJ31"/>
<dbReference type="GO" id="GO:0035494">
    <property type="term" value="P:SNARE complex disassembly"/>
    <property type="evidence" value="ECO:0007669"/>
    <property type="project" value="TreeGrafter"/>
</dbReference>
<keyword evidence="2" id="KW-0813">Transport</keyword>
<protein>
    <submittedName>
        <fullName evidence="4">Putative soluble N-ethylmaleimide sensitive factor (NSF) attachment protein</fullName>
    </submittedName>
</protein>
<dbReference type="PANTHER" id="PTHR13768">
    <property type="entry name" value="SOLUBLE NSF ATTACHMENT PROTEIN SNAP"/>
    <property type="match status" value="1"/>
</dbReference>
<evidence type="ECO:0000256" key="1">
    <source>
        <dbReference type="ARBA" id="ARBA00010050"/>
    </source>
</evidence>
<keyword evidence="3" id="KW-0653">Protein transport</keyword>
<dbReference type="InterPro" id="IPR011990">
    <property type="entry name" value="TPR-like_helical_dom_sf"/>
</dbReference>
<name>G0UJ31_TRYCI</name>
<evidence type="ECO:0000256" key="2">
    <source>
        <dbReference type="ARBA" id="ARBA00022448"/>
    </source>
</evidence>
<dbReference type="GO" id="GO:0005483">
    <property type="term" value="F:soluble NSF attachment protein activity"/>
    <property type="evidence" value="ECO:0007669"/>
    <property type="project" value="TreeGrafter"/>
</dbReference>
<dbReference type="VEuPathDB" id="TriTrypDB:TcIL3000_1_1490"/>
<proteinExistence type="inferred from homology"/>
<dbReference type="GO" id="GO:0031201">
    <property type="term" value="C:SNARE complex"/>
    <property type="evidence" value="ECO:0007669"/>
    <property type="project" value="TreeGrafter"/>
</dbReference>
<dbReference type="Gene3D" id="1.25.40.10">
    <property type="entry name" value="Tetratricopeptide repeat domain"/>
    <property type="match status" value="1"/>
</dbReference>
<reference evidence="4" key="1">
    <citation type="journal article" date="2012" name="Proc. Natl. Acad. Sci. U.S.A.">
        <title>Antigenic diversity is generated by distinct evolutionary mechanisms in African trypanosome species.</title>
        <authorList>
            <person name="Jackson A.P."/>
            <person name="Berry A."/>
            <person name="Aslett M."/>
            <person name="Allison H.C."/>
            <person name="Burton P."/>
            <person name="Vavrova-Anderson J."/>
            <person name="Brown R."/>
            <person name="Browne H."/>
            <person name="Corton N."/>
            <person name="Hauser H."/>
            <person name="Gamble J."/>
            <person name="Gilderthorp R."/>
            <person name="Marcello L."/>
            <person name="McQuillan J."/>
            <person name="Otto T.D."/>
            <person name="Quail M.A."/>
            <person name="Sanders M.J."/>
            <person name="van Tonder A."/>
            <person name="Ginger M.L."/>
            <person name="Field M.C."/>
            <person name="Barry J.D."/>
            <person name="Hertz-Fowler C."/>
            <person name="Berriman M."/>
        </authorList>
    </citation>
    <scope>NUCLEOTIDE SEQUENCE</scope>
    <source>
        <strain evidence="4">IL3000</strain>
    </source>
</reference>
<sequence length="281" mass="32010">MSGESIFKDAEKKLKKWFFVDYDDAMELFEKAATRFKAEKNYIRAGDAFVRAHDCAVRTKNSPAAARYCADAVNMYQKTDRTKAATLLDLAVREQIDSNRLREAGKLEKEYADAIYEDGHGMEAIKHYEKARRYFDGEDLKSQVKNCDAAIAKIYGENDEFDKALGLYERLGNSCATGVLRHEAKEFYLRAMLCRLATIRDDNREVGSAEATEALNAYMKSDPYLKNTREAEFLQKVIAAVEDADEEKLEAAVSLLHELRMLDDWKTHLLLVVKNNMGSIL</sequence>
<dbReference type="GO" id="GO:0006886">
    <property type="term" value="P:intracellular protein transport"/>
    <property type="evidence" value="ECO:0007669"/>
    <property type="project" value="InterPro"/>
</dbReference>
<evidence type="ECO:0000313" key="4">
    <source>
        <dbReference type="EMBL" id="CCC89381.1"/>
    </source>
</evidence>
<comment type="similarity">
    <text evidence="1">Belongs to the SNAP family.</text>
</comment>
<organism evidence="4">
    <name type="scientific">Trypanosoma congolense (strain IL3000)</name>
    <dbReference type="NCBI Taxonomy" id="1068625"/>
    <lineage>
        <taxon>Eukaryota</taxon>
        <taxon>Discoba</taxon>
        <taxon>Euglenozoa</taxon>
        <taxon>Kinetoplastea</taxon>
        <taxon>Metakinetoplastina</taxon>
        <taxon>Trypanosomatida</taxon>
        <taxon>Trypanosomatidae</taxon>
        <taxon>Trypanosoma</taxon>
        <taxon>Nannomonas</taxon>
    </lineage>
</organism>
<dbReference type="InterPro" id="IPR000744">
    <property type="entry name" value="NSF_attach"/>
</dbReference>
<dbReference type="GO" id="GO:0019905">
    <property type="term" value="F:syntaxin binding"/>
    <property type="evidence" value="ECO:0007669"/>
    <property type="project" value="TreeGrafter"/>
</dbReference>
<gene>
    <name evidence="4" type="ORF">TCIL3000_1_1490</name>
</gene>